<dbReference type="GO" id="GO:0033644">
    <property type="term" value="C:host cell membrane"/>
    <property type="evidence" value="ECO:0007669"/>
    <property type="project" value="UniProtKB-SubCell"/>
</dbReference>
<evidence type="ECO:0000256" key="3">
    <source>
        <dbReference type="ARBA" id="ARBA00022989"/>
    </source>
</evidence>
<keyword evidence="2 5" id="KW-0812">Transmembrane</keyword>
<keyword evidence="3 5" id="KW-1133">Transmembrane helix</keyword>
<organism evidence="6">
    <name type="scientific">Siphoviridae sp. ctxBC2</name>
    <dbReference type="NCBI Taxonomy" id="2826518"/>
    <lineage>
        <taxon>Viruses</taxon>
        <taxon>Duplodnaviria</taxon>
        <taxon>Heunggongvirae</taxon>
        <taxon>Uroviricota</taxon>
        <taxon>Caudoviricetes</taxon>
    </lineage>
</organism>
<comment type="subcellular location">
    <subcellularLocation>
        <location evidence="1">Host membrane</location>
        <topology evidence="1">Multi-pass membrane protein</topology>
    </subcellularLocation>
</comment>
<dbReference type="EMBL" id="BK014733">
    <property type="protein sequence ID" value="DAD73246.1"/>
    <property type="molecule type" value="Genomic_DNA"/>
</dbReference>
<evidence type="ECO:0000256" key="1">
    <source>
        <dbReference type="ARBA" id="ARBA00004301"/>
    </source>
</evidence>
<evidence type="ECO:0000256" key="4">
    <source>
        <dbReference type="ARBA" id="ARBA00023136"/>
    </source>
</evidence>
<dbReference type="Pfam" id="PF05105">
    <property type="entry name" value="Phage_holin_4_1"/>
    <property type="match status" value="1"/>
</dbReference>
<reference evidence="6" key="1">
    <citation type="journal article" date="2021" name="Proc. Natl. Acad. Sci. U.S.A.">
        <title>A Catalog of Tens of Thousands of Viruses from Human Metagenomes Reveals Hidden Associations with Chronic Diseases.</title>
        <authorList>
            <person name="Tisza M.J."/>
            <person name="Buck C.B."/>
        </authorList>
    </citation>
    <scope>NUCLEOTIDE SEQUENCE</scope>
    <source>
        <strain evidence="6">CtxBC2</strain>
    </source>
</reference>
<accession>A0A8S5LTC1</accession>
<dbReference type="InterPro" id="IPR006480">
    <property type="entry name" value="Phage_holin_4_1"/>
</dbReference>
<evidence type="ECO:0000256" key="2">
    <source>
        <dbReference type="ARBA" id="ARBA00022692"/>
    </source>
</evidence>
<sequence>MKKMEQLANVKAFLCMVFGAIAGGFVNLIGGWSEDLTTLLIFMGVDFVLGLLIAAFWKKSNKSENGALSSYSAWKGLCRKGVSLLIVLIAYRLDVTLGVDYIRTAVVLAFIANEGISILENVGIMGVKYPEALKKALDVLTNKSQEQEGE</sequence>
<protein>
    <submittedName>
        <fullName evidence="6">Holin</fullName>
    </submittedName>
</protein>
<evidence type="ECO:0000256" key="5">
    <source>
        <dbReference type="SAM" id="Phobius"/>
    </source>
</evidence>
<dbReference type="NCBIfam" id="TIGR01593">
    <property type="entry name" value="holin_tox_secr"/>
    <property type="match status" value="1"/>
</dbReference>
<evidence type="ECO:0000313" key="6">
    <source>
        <dbReference type="EMBL" id="DAD73246.1"/>
    </source>
</evidence>
<feature type="transmembrane region" description="Helical" evidence="5">
    <location>
        <begin position="36"/>
        <end position="57"/>
    </location>
</feature>
<name>A0A8S5LTC1_9CAUD</name>
<proteinExistence type="predicted"/>
<keyword evidence="4 5" id="KW-0472">Membrane</keyword>
<feature type="transmembrane region" description="Helical" evidence="5">
    <location>
        <begin position="12"/>
        <end position="30"/>
    </location>
</feature>